<dbReference type="RefSeq" id="WP_413781426.1">
    <property type="nucleotide sequence ID" value="NZ_JAUOZS010000001.1"/>
</dbReference>
<keyword evidence="3" id="KW-1185">Reference proteome</keyword>
<feature type="transmembrane region" description="Helical" evidence="1">
    <location>
        <begin position="65"/>
        <end position="88"/>
    </location>
</feature>
<keyword evidence="1" id="KW-0812">Transmembrane</keyword>
<reference evidence="2 3" key="1">
    <citation type="submission" date="2023-07" db="EMBL/GenBank/DDBJ databases">
        <title>The novel representative of Negativicutes class, Anaeroselena agilis gen. nov. sp. nov.</title>
        <authorList>
            <person name="Prokofeva M.I."/>
            <person name="Elcheninov A.G."/>
            <person name="Klyukina A."/>
            <person name="Kublanov I.V."/>
            <person name="Frolov E.N."/>
            <person name="Podosokorskaya O.A."/>
        </authorList>
    </citation>
    <scope>NUCLEOTIDE SEQUENCE [LARGE SCALE GENOMIC DNA]</scope>
    <source>
        <strain evidence="2 3">4137-cl</strain>
    </source>
</reference>
<evidence type="ECO:0000313" key="2">
    <source>
        <dbReference type="EMBL" id="MDT8902963.1"/>
    </source>
</evidence>
<dbReference type="PANTHER" id="PTHR35804">
    <property type="entry name" value="LYSINE EXPORTER LYSO"/>
    <property type="match status" value="1"/>
</dbReference>
<keyword evidence="1" id="KW-1133">Transmembrane helix</keyword>
<dbReference type="PANTHER" id="PTHR35804:SF1">
    <property type="entry name" value="LYSINE EXPORTER LYSO"/>
    <property type="match status" value="1"/>
</dbReference>
<feature type="transmembrane region" description="Helical" evidence="1">
    <location>
        <begin position="131"/>
        <end position="151"/>
    </location>
</feature>
<gene>
    <name evidence="2" type="ORF">Q4T40_17100</name>
</gene>
<accession>A0ABU3P1P5</accession>
<sequence length="198" mass="19599">MALYVAAAVLGGVLLGWAALPPAAAAHLDTAVNAILAILVFLVGIDIGGNRDAWRQAVAAGPRLLLVPLAVAAGSLAGAGLAGALLGMPVKEAVAVGAGFGWYSLSGVLIAATYSVELGAIAFLANIARELMAFLLIPVLALRIGKLPAIAPGGATTMDSTLPLITKVTDAPTALIAFVSGLALTAAVPVIIPLILAL</sequence>
<feature type="transmembrane region" description="Helical" evidence="1">
    <location>
        <begin position="171"/>
        <end position="196"/>
    </location>
</feature>
<keyword evidence="1" id="KW-0472">Membrane</keyword>
<proteinExistence type="predicted"/>
<evidence type="ECO:0000313" key="3">
    <source>
        <dbReference type="Proteomes" id="UP001254848"/>
    </source>
</evidence>
<dbReference type="Pfam" id="PF03956">
    <property type="entry name" value="Lys_export"/>
    <property type="match status" value="1"/>
</dbReference>
<organism evidence="2 3">
    <name type="scientific">Anaeroselena agilis</name>
    <dbReference type="NCBI Taxonomy" id="3063788"/>
    <lineage>
        <taxon>Bacteria</taxon>
        <taxon>Bacillati</taxon>
        <taxon>Bacillota</taxon>
        <taxon>Negativicutes</taxon>
        <taxon>Acetonemataceae</taxon>
        <taxon>Anaeroselena</taxon>
    </lineage>
</organism>
<feature type="transmembrane region" description="Helical" evidence="1">
    <location>
        <begin position="100"/>
        <end position="124"/>
    </location>
</feature>
<protein>
    <submittedName>
        <fullName evidence="2">Lysine exporter LysO family protein</fullName>
    </submittedName>
</protein>
<dbReference type="InterPro" id="IPR005642">
    <property type="entry name" value="LysO"/>
</dbReference>
<evidence type="ECO:0000256" key="1">
    <source>
        <dbReference type="SAM" id="Phobius"/>
    </source>
</evidence>
<comment type="caution">
    <text evidence="2">The sequence shown here is derived from an EMBL/GenBank/DDBJ whole genome shotgun (WGS) entry which is preliminary data.</text>
</comment>
<name>A0ABU3P1P5_9FIRM</name>
<dbReference type="Proteomes" id="UP001254848">
    <property type="component" value="Unassembled WGS sequence"/>
</dbReference>
<dbReference type="EMBL" id="JAUOZS010000001">
    <property type="protein sequence ID" value="MDT8902963.1"/>
    <property type="molecule type" value="Genomic_DNA"/>
</dbReference>